<gene>
    <name evidence="1" type="ORF">S12H4_15761</name>
</gene>
<comment type="caution">
    <text evidence="1">The sequence shown here is derived from an EMBL/GenBank/DDBJ whole genome shotgun (WGS) entry which is preliminary data.</text>
</comment>
<reference evidence="1" key="1">
    <citation type="journal article" date="2014" name="Front. Microbiol.">
        <title>High frequency of phylogenetically diverse reductive dehalogenase-homologous genes in deep subseafloor sedimentary metagenomes.</title>
        <authorList>
            <person name="Kawai M."/>
            <person name="Futagami T."/>
            <person name="Toyoda A."/>
            <person name="Takaki Y."/>
            <person name="Nishi S."/>
            <person name="Hori S."/>
            <person name="Arai W."/>
            <person name="Tsubouchi T."/>
            <person name="Morono Y."/>
            <person name="Uchiyama I."/>
            <person name="Ito T."/>
            <person name="Fujiyama A."/>
            <person name="Inagaki F."/>
            <person name="Takami H."/>
        </authorList>
    </citation>
    <scope>NUCLEOTIDE SEQUENCE</scope>
    <source>
        <strain evidence="1">Expedition CK06-06</strain>
    </source>
</reference>
<proteinExistence type="predicted"/>
<accession>X1S4Q8</accession>
<dbReference type="AlphaFoldDB" id="X1S4Q8"/>
<evidence type="ECO:0000313" key="1">
    <source>
        <dbReference type="EMBL" id="GAI87997.1"/>
    </source>
</evidence>
<name>X1S4Q8_9ZZZZ</name>
<protein>
    <submittedName>
        <fullName evidence="1">Uncharacterized protein</fullName>
    </submittedName>
</protein>
<organism evidence="1">
    <name type="scientific">marine sediment metagenome</name>
    <dbReference type="NCBI Taxonomy" id="412755"/>
    <lineage>
        <taxon>unclassified sequences</taxon>
        <taxon>metagenomes</taxon>
        <taxon>ecological metagenomes</taxon>
    </lineage>
</organism>
<dbReference type="EMBL" id="BARW01007592">
    <property type="protein sequence ID" value="GAI87997.1"/>
    <property type="molecule type" value="Genomic_DNA"/>
</dbReference>
<sequence>PEQLDDWPIPDGFKLTVIARPENTGYIYLGKNKGECANNKRRFDGLGAGLAHSLRVQNVNAVWVDSSVQGTTAAPEGVSWSVEAFR</sequence>
<feature type="non-terminal residue" evidence="1">
    <location>
        <position position="1"/>
    </location>
</feature>